<evidence type="ECO:0000313" key="2">
    <source>
        <dbReference type="EMBL" id="KIM38996.1"/>
    </source>
</evidence>
<keyword evidence="1" id="KW-0472">Membrane</keyword>
<feature type="transmembrane region" description="Helical" evidence="1">
    <location>
        <begin position="44"/>
        <end position="68"/>
    </location>
</feature>
<dbReference type="AlphaFoldDB" id="A0A0C3C5V9"/>
<dbReference type="OrthoDB" id="3235960at2759"/>
<reference evidence="2 3" key="1">
    <citation type="submission" date="2014-04" db="EMBL/GenBank/DDBJ databases">
        <authorList>
            <consortium name="DOE Joint Genome Institute"/>
            <person name="Kuo A."/>
            <person name="Gay G."/>
            <person name="Dore J."/>
            <person name="Kohler A."/>
            <person name="Nagy L.G."/>
            <person name="Floudas D."/>
            <person name="Copeland A."/>
            <person name="Barry K.W."/>
            <person name="Cichocki N."/>
            <person name="Veneault-Fourrey C."/>
            <person name="LaButti K."/>
            <person name="Lindquist E.A."/>
            <person name="Lipzen A."/>
            <person name="Lundell T."/>
            <person name="Morin E."/>
            <person name="Murat C."/>
            <person name="Sun H."/>
            <person name="Tunlid A."/>
            <person name="Henrissat B."/>
            <person name="Grigoriev I.V."/>
            <person name="Hibbett D.S."/>
            <person name="Martin F."/>
            <person name="Nordberg H.P."/>
            <person name="Cantor M.N."/>
            <person name="Hua S.X."/>
        </authorList>
    </citation>
    <scope>NUCLEOTIDE SEQUENCE [LARGE SCALE GENOMIC DNA]</scope>
    <source>
        <strain evidence="3">h7</strain>
    </source>
</reference>
<accession>A0A0C3C5V9</accession>
<feature type="transmembrane region" description="Helical" evidence="1">
    <location>
        <begin position="12"/>
        <end position="38"/>
    </location>
</feature>
<sequence>MHTLGLQKSYIPLIFASLPVLLIFGLAFFLVGLIAFLFELSWPVAIPVAIAIGFTFAFLLTTTLHPALQSFPEARPSDNPDCFPSPYRSPQSLLFLRWRDWWLRSQKWLRRRQEDFGVEKRQLSHLEYKPKDPGPMTVFAYDTIEALVAVQESRSAESEKERTALAKCLAEVLPIHLELFTTGDLADLIPFLPSSEYVPSAQFSRENSVTREDLGAVALVQIATCKGGRPFQTPALTKACVLTTRWLFERPRTFDSVPDSQPLQLISKPGEVSSDDLEVLIGTLIRFFTYAVDFHPESQIMDKTTYTSSYTYRFLVLSAEILTECSLSSLSHAMQARHAYLLTVITTRLDQDKACDYLLITAWIYASIISKSKVCSSPSGAKFLRTVASRRDKLADLKQQQRQLWDALKADEVRWNKIDRAIASDAPFVVGANNVAPPSRRFPDGEDSSQGISLEEVVIHSES</sequence>
<evidence type="ECO:0000256" key="1">
    <source>
        <dbReference type="SAM" id="Phobius"/>
    </source>
</evidence>
<dbReference type="EMBL" id="KN831787">
    <property type="protein sequence ID" value="KIM38996.1"/>
    <property type="molecule type" value="Genomic_DNA"/>
</dbReference>
<keyword evidence="1" id="KW-0812">Transmembrane</keyword>
<gene>
    <name evidence="2" type="ORF">M413DRAFT_29574</name>
</gene>
<protein>
    <submittedName>
        <fullName evidence="2">Uncharacterized protein</fullName>
    </submittedName>
</protein>
<name>A0A0C3C5V9_HEBCY</name>
<dbReference type="Proteomes" id="UP000053424">
    <property type="component" value="Unassembled WGS sequence"/>
</dbReference>
<dbReference type="HOGENOM" id="CLU_590590_0_0_1"/>
<keyword evidence="3" id="KW-1185">Reference proteome</keyword>
<keyword evidence="1" id="KW-1133">Transmembrane helix</keyword>
<reference evidence="3" key="2">
    <citation type="submission" date="2015-01" db="EMBL/GenBank/DDBJ databases">
        <title>Evolutionary Origins and Diversification of the Mycorrhizal Mutualists.</title>
        <authorList>
            <consortium name="DOE Joint Genome Institute"/>
            <consortium name="Mycorrhizal Genomics Consortium"/>
            <person name="Kohler A."/>
            <person name="Kuo A."/>
            <person name="Nagy L.G."/>
            <person name="Floudas D."/>
            <person name="Copeland A."/>
            <person name="Barry K.W."/>
            <person name="Cichocki N."/>
            <person name="Veneault-Fourrey C."/>
            <person name="LaButti K."/>
            <person name="Lindquist E.A."/>
            <person name="Lipzen A."/>
            <person name="Lundell T."/>
            <person name="Morin E."/>
            <person name="Murat C."/>
            <person name="Riley R."/>
            <person name="Ohm R."/>
            <person name="Sun H."/>
            <person name="Tunlid A."/>
            <person name="Henrissat B."/>
            <person name="Grigoriev I.V."/>
            <person name="Hibbett D.S."/>
            <person name="Martin F."/>
        </authorList>
    </citation>
    <scope>NUCLEOTIDE SEQUENCE [LARGE SCALE GENOMIC DNA]</scope>
    <source>
        <strain evidence="3">h7</strain>
    </source>
</reference>
<evidence type="ECO:0000313" key="3">
    <source>
        <dbReference type="Proteomes" id="UP000053424"/>
    </source>
</evidence>
<proteinExistence type="predicted"/>
<organism evidence="2 3">
    <name type="scientific">Hebeloma cylindrosporum</name>
    <dbReference type="NCBI Taxonomy" id="76867"/>
    <lineage>
        <taxon>Eukaryota</taxon>
        <taxon>Fungi</taxon>
        <taxon>Dikarya</taxon>
        <taxon>Basidiomycota</taxon>
        <taxon>Agaricomycotina</taxon>
        <taxon>Agaricomycetes</taxon>
        <taxon>Agaricomycetidae</taxon>
        <taxon>Agaricales</taxon>
        <taxon>Agaricineae</taxon>
        <taxon>Hymenogastraceae</taxon>
        <taxon>Hebeloma</taxon>
    </lineage>
</organism>